<sequence>QVNLSDSDMRTLKVLVGVIQKYRTAQENGARDSCRLILGELLGIVSNMKHLYSSDEMEQVILELQNLLISKPEATSSSDAQLFTCKPNLTSFMAGLAHVTFSEDDNEGRRAVNSAAWELYHVLLRELHWALVHLSITAFGYFASHTSCNELWRFVPDDAALAFDLDSGNNADEDRFMCELRSVLEKEMASPSILASPENVSMLMNEIRIMKQKLKQRGNPPCHTMDVDQESSCKKRKFPDGISRGVEMVRSGLKMMGDGISQWRQQQQDRHEVHELFLSHYSRLEDAIAHLVSLAET</sequence>
<dbReference type="PANTHER" id="PTHR36702:SF1">
    <property type="entry name" value="HOLLIDAY JUNCTION RESOLVASE"/>
    <property type="match status" value="1"/>
</dbReference>
<proteinExistence type="predicted"/>
<organism evidence="1 2">
    <name type="scientific">Genlisea aurea</name>
    <dbReference type="NCBI Taxonomy" id="192259"/>
    <lineage>
        <taxon>Eukaryota</taxon>
        <taxon>Viridiplantae</taxon>
        <taxon>Streptophyta</taxon>
        <taxon>Embryophyta</taxon>
        <taxon>Tracheophyta</taxon>
        <taxon>Spermatophyta</taxon>
        <taxon>Magnoliopsida</taxon>
        <taxon>eudicotyledons</taxon>
        <taxon>Gunneridae</taxon>
        <taxon>Pentapetalae</taxon>
        <taxon>asterids</taxon>
        <taxon>lamiids</taxon>
        <taxon>Lamiales</taxon>
        <taxon>Lentibulariaceae</taxon>
        <taxon>Genlisea</taxon>
    </lineage>
</organism>
<dbReference type="Pfam" id="PF14868">
    <property type="entry name" value="DUF4487"/>
    <property type="match status" value="1"/>
</dbReference>
<evidence type="ECO:0000313" key="2">
    <source>
        <dbReference type="Proteomes" id="UP000015453"/>
    </source>
</evidence>
<gene>
    <name evidence="1" type="ORF">M569_08023</name>
</gene>
<dbReference type="AlphaFoldDB" id="S8CPG2"/>
<feature type="non-terminal residue" evidence="1">
    <location>
        <position position="297"/>
    </location>
</feature>
<comment type="caution">
    <text evidence="1">The sequence shown here is derived from an EMBL/GenBank/DDBJ whole genome shotgun (WGS) entry which is preliminary data.</text>
</comment>
<feature type="non-terminal residue" evidence="1">
    <location>
        <position position="1"/>
    </location>
</feature>
<dbReference type="OrthoDB" id="1925340at2759"/>
<dbReference type="PANTHER" id="PTHR36702">
    <property type="entry name" value="HOLLIDAY JUNCTION RESOLVASE"/>
    <property type="match status" value="1"/>
</dbReference>
<evidence type="ECO:0000313" key="1">
    <source>
        <dbReference type="EMBL" id="EPS66751.1"/>
    </source>
</evidence>
<protein>
    <submittedName>
        <fullName evidence="1">Uncharacterized protein</fullName>
    </submittedName>
</protein>
<dbReference type="InterPro" id="IPR027902">
    <property type="entry name" value="DUF4487"/>
</dbReference>
<name>S8CPG2_9LAMI</name>
<reference evidence="1 2" key="1">
    <citation type="journal article" date="2013" name="BMC Genomics">
        <title>The miniature genome of a carnivorous plant Genlisea aurea contains a low number of genes and short non-coding sequences.</title>
        <authorList>
            <person name="Leushkin E.V."/>
            <person name="Sutormin R.A."/>
            <person name="Nabieva E.R."/>
            <person name="Penin A.A."/>
            <person name="Kondrashov A.S."/>
            <person name="Logacheva M.D."/>
        </authorList>
    </citation>
    <scope>NUCLEOTIDE SEQUENCE [LARGE SCALE GENOMIC DNA]</scope>
</reference>
<dbReference type="Proteomes" id="UP000015453">
    <property type="component" value="Unassembled WGS sequence"/>
</dbReference>
<dbReference type="EMBL" id="AUSU01003498">
    <property type="protein sequence ID" value="EPS66751.1"/>
    <property type="molecule type" value="Genomic_DNA"/>
</dbReference>
<accession>S8CPG2</accession>
<keyword evidence="2" id="KW-1185">Reference proteome</keyword>